<proteinExistence type="predicted"/>
<dbReference type="PANTHER" id="PTHR10584:SF166">
    <property type="entry name" value="RIBOKINASE"/>
    <property type="match status" value="1"/>
</dbReference>
<dbReference type="Pfam" id="PF00294">
    <property type="entry name" value="PfkB"/>
    <property type="match status" value="1"/>
</dbReference>
<dbReference type="EC" id="2.7.1.20" evidence="4"/>
<dbReference type="AlphaFoldDB" id="A0A3B0UQK5"/>
<dbReference type="InterPro" id="IPR029056">
    <property type="entry name" value="Ribokinase-like"/>
</dbReference>
<dbReference type="InterPro" id="IPR011611">
    <property type="entry name" value="PfkB_dom"/>
</dbReference>
<name>A0A3B0UQK5_9ZZZZ</name>
<feature type="domain" description="Carbohydrate kinase PfkB" evidence="3">
    <location>
        <begin position="34"/>
        <end position="291"/>
    </location>
</feature>
<keyword evidence="1 4" id="KW-0808">Transferase</keyword>
<dbReference type="PROSITE" id="PS00584">
    <property type="entry name" value="PFKB_KINASES_2"/>
    <property type="match status" value="1"/>
</dbReference>
<dbReference type="PROSITE" id="PS00583">
    <property type="entry name" value="PFKB_KINASES_1"/>
    <property type="match status" value="1"/>
</dbReference>
<dbReference type="PANTHER" id="PTHR10584">
    <property type="entry name" value="SUGAR KINASE"/>
    <property type="match status" value="1"/>
</dbReference>
<evidence type="ECO:0000256" key="2">
    <source>
        <dbReference type="ARBA" id="ARBA00022777"/>
    </source>
</evidence>
<gene>
    <name evidence="4" type="ORF">MNBD_CHLOROFLEXI01-4737</name>
</gene>
<dbReference type="GO" id="GO:0004001">
    <property type="term" value="F:adenosine kinase activity"/>
    <property type="evidence" value="ECO:0007669"/>
    <property type="project" value="UniProtKB-EC"/>
</dbReference>
<evidence type="ECO:0000256" key="1">
    <source>
        <dbReference type="ARBA" id="ARBA00022679"/>
    </source>
</evidence>
<dbReference type="InterPro" id="IPR002173">
    <property type="entry name" value="Carboh/pur_kinase_PfkB_CS"/>
</dbReference>
<sequence length="319" mass="34811">MKIVVTGSIAYDYLMSFPGKFTDSLVADQLHTISLSFLVDSLNKQRGGTAPNIAYTLALLGGKPAVMATVGQDFGDYRTWLESHGIDTSAIIEIEDDFCASFFVNTDQEQNQIASFYTGAMSHASSLSFAQYATDTDLAIISPNAPDAMSQYAEECRQLNIPFIYDPSQQAARFNGEELLYGLDGAKMLTVNEYEHQLIQEKTGLSEAQILQRVDILLVTLAADGARLVVAGEEIHIPAVSPSTLVDPTGAGDAFRAGMMRGMQLGLPWEIAGRMGSLAATYVLEQLGTQNHYYSTEDFIARFRQHFDDDGALDSLLTD</sequence>
<dbReference type="EMBL" id="UOEU01000218">
    <property type="protein sequence ID" value="VAW31420.1"/>
    <property type="molecule type" value="Genomic_DNA"/>
</dbReference>
<accession>A0A3B0UQK5</accession>
<dbReference type="SUPFAM" id="SSF53613">
    <property type="entry name" value="Ribokinase-like"/>
    <property type="match status" value="1"/>
</dbReference>
<reference evidence="4" key="1">
    <citation type="submission" date="2018-06" db="EMBL/GenBank/DDBJ databases">
        <authorList>
            <person name="Zhirakovskaya E."/>
        </authorList>
    </citation>
    <scope>NUCLEOTIDE SEQUENCE</scope>
</reference>
<protein>
    <submittedName>
        <fullName evidence="4">Putative Adenosine kinase</fullName>
        <ecNumber evidence="4">2.7.1.20</ecNumber>
    </submittedName>
</protein>
<evidence type="ECO:0000313" key="4">
    <source>
        <dbReference type="EMBL" id="VAW31420.1"/>
    </source>
</evidence>
<dbReference type="CDD" id="cd01942">
    <property type="entry name" value="ribokinase_group_A"/>
    <property type="match status" value="1"/>
</dbReference>
<keyword evidence="2 4" id="KW-0418">Kinase</keyword>
<evidence type="ECO:0000259" key="3">
    <source>
        <dbReference type="Pfam" id="PF00294"/>
    </source>
</evidence>
<organism evidence="4">
    <name type="scientific">hydrothermal vent metagenome</name>
    <dbReference type="NCBI Taxonomy" id="652676"/>
    <lineage>
        <taxon>unclassified sequences</taxon>
        <taxon>metagenomes</taxon>
        <taxon>ecological metagenomes</taxon>
    </lineage>
</organism>
<dbReference type="Gene3D" id="3.40.1190.20">
    <property type="match status" value="1"/>
</dbReference>